<comment type="caution">
    <text evidence="1">The sequence shown here is derived from an EMBL/GenBank/DDBJ whole genome shotgun (WGS) entry which is preliminary data.</text>
</comment>
<protein>
    <submittedName>
        <fullName evidence="1">Uncharacterized protein</fullName>
    </submittedName>
</protein>
<dbReference type="RefSeq" id="WP_006887743.1">
    <property type="nucleotide sequence ID" value="NZ_AJJQ01000018.1"/>
</dbReference>
<evidence type="ECO:0000313" key="1">
    <source>
        <dbReference type="EMBL" id="EID51507.1"/>
    </source>
</evidence>
<organism evidence="1 2">
    <name type="scientific">Rothia aeria F0474</name>
    <dbReference type="NCBI Taxonomy" id="1125724"/>
    <lineage>
        <taxon>Bacteria</taxon>
        <taxon>Bacillati</taxon>
        <taxon>Actinomycetota</taxon>
        <taxon>Actinomycetes</taxon>
        <taxon>Micrococcales</taxon>
        <taxon>Micrococcaceae</taxon>
        <taxon>Rothia</taxon>
    </lineage>
</organism>
<dbReference type="Proteomes" id="UP000004863">
    <property type="component" value="Unassembled WGS sequence"/>
</dbReference>
<dbReference type="PATRIC" id="fig|1125724.3.peg.731"/>
<keyword evidence="2" id="KW-1185">Reference proteome</keyword>
<evidence type="ECO:0000313" key="2">
    <source>
        <dbReference type="Proteomes" id="UP000004863"/>
    </source>
</evidence>
<reference evidence="1" key="1">
    <citation type="submission" date="2012-03" db="EMBL/GenBank/DDBJ databases">
        <authorList>
            <person name="Durkin A.S."/>
            <person name="McCorrison J."/>
            <person name="Torralba M."/>
            <person name="Gillis M."/>
            <person name="Methe B."/>
            <person name="Sutton G."/>
            <person name="Nelson K.E."/>
        </authorList>
    </citation>
    <scope>NUCLEOTIDE SEQUENCE [LARGE SCALE GENOMIC DNA]</scope>
    <source>
        <strain evidence="1">F0474</strain>
    </source>
</reference>
<dbReference type="EMBL" id="AJJQ01000018">
    <property type="protein sequence ID" value="EID51507.1"/>
    <property type="molecule type" value="Genomic_DNA"/>
</dbReference>
<accession>I0UUF4</accession>
<gene>
    <name evidence="1" type="ORF">HMPREF1324_1281</name>
</gene>
<dbReference type="AlphaFoldDB" id="I0UUF4"/>
<name>I0UUF4_9MICC</name>
<sequence length="329" mass="38234">MIHSNLLIIKNEQSQYVIPSHIYDKKFSKYAEELEFHIYMLLVSPKVSVKRKKIKKSLITFEVSNSIFKELEKIHIDYKDKLESMNEVEILDEIIKYHISEGRNKHADSLIEKFRKYKVCYIGKSYNGKDRTAVDRLRGGHEHLQEILAKIHDYSSGNTQVGVILLNVVEGMRSAQFTIHHDSVQQDSEKISQSIEYKLDKRSAIDLAEGGLIGYFKPEENNNRFEFPAKTGGKLQKYPQELIDSGFTHLGIDIDLRQSRAVLEIPEISTPWPLARISYNLKNGEIEDPPESIMPWRMDQIFLQPYQRRVGGRGGAIIGMRKIKRWELW</sequence>
<proteinExistence type="predicted"/>